<organism evidence="1 2">
    <name type="scientific">Collybia nuda</name>
    <dbReference type="NCBI Taxonomy" id="64659"/>
    <lineage>
        <taxon>Eukaryota</taxon>
        <taxon>Fungi</taxon>
        <taxon>Dikarya</taxon>
        <taxon>Basidiomycota</taxon>
        <taxon>Agaricomycotina</taxon>
        <taxon>Agaricomycetes</taxon>
        <taxon>Agaricomycetidae</taxon>
        <taxon>Agaricales</taxon>
        <taxon>Tricholomatineae</taxon>
        <taxon>Clitocybaceae</taxon>
        <taxon>Collybia</taxon>
    </lineage>
</organism>
<dbReference type="OrthoDB" id="3068837at2759"/>
<sequence>MLAKISDQNMDYNGFPNYVHPFQASKDRNNIENIAHQLGLLRTKTINGFPTDPPPENAINWDPILCTYDEMDFKVTLDALANYFNEQNPSVFHPRVIWILSEIYPCLRITSNYSSGGEIPDDDYMSRLRDFFGLQGQPMWYLDENRFRWMRKKTGKQ</sequence>
<gene>
    <name evidence="1" type="ORF">BDZ94DRAFT_1241233</name>
</gene>
<name>A0A9P5XSD7_9AGAR</name>
<dbReference type="AlphaFoldDB" id="A0A9P5XSD7"/>
<evidence type="ECO:0000313" key="2">
    <source>
        <dbReference type="Proteomes" id="UP000807353"/>
    </source>
</evidence>
<dbReference type="EMBL" id="MU150400">
    <property type="protein sequence ID" value="KAF9456857.1"/>
    <property type="molecule type" value="Genomic_DNA"/>
</dbReference>
<evidence type="ECO:0000313" key="1">
    <source>
        <dbReference type="EMBL" id="KAF9456857.1"/>
    </source>
</evidence>
<dbReference type="Proteomes" id="UP000807353">
    <property type="component" value="Unassembled WGS sequence"/>
</dbReference>
<proteinExistence type="predicted"/>
<reference evidence="1" key="1">
    <citation type="submission" date="2020-11" db="EMBL/GenBank/DDBJ databases">
        <authorList>
            <consortium name="DOE Joint Genome Institute"/>
            <person name="Ahrendt S."/>
            <person name="Riley R."/>
            <person name="Andreopoulos W."/>
            <person name="Labutti K."/>
            <person name="Pangilinan J."/>
            <person name="Ruiz-Duenas F.J."/>
            <person name="Barrasa J.M."/>
            <person name="Sanchez-Garcia M."/>
            <person name="Camarero S."/>
            <person name="Miyauchi S."/>
            <person name="Serrano A."/>
            <person name="Linde D."/>
            <person name="Babiker R."/>
            <person name="Drula E."/>
            <person name="Ayuso-Fernandez I."/>
            <person name="Pacheco R."/>
            <person name="Padilla G."/>
            <person name="Ferreira P."/>
            <person name="Barriuso J."/>
            <person name="Kellner H."/>
            <person name="Castanera R."/>
            <person name="Alfaro M."/>
            <person name="Ramirez L."/>
            <person name="Pisabarro A.G."/>
            <person name="Kuo A."/>
            <person name="Tritt A."/>
            <person name="Lipzen A."/>
            <person name="He G."/>
            <person name="Yan M."/>
            <person name="Ng V."/>
            <person name="Cullen D."/>
            <person name="Martin F."/>
            <person name="Rosso M.-N."/>
            <person name="Henrissat B."/>
            <person name="Hibbett D."/>
            <person name="Martinez A.T."/>
            <person name="Grigoriev I.V."/>
        </authorList>
    </citation>
    <scope>NUCLEOTIDE SEQUENCE</scope>
    <source>
        <strain evidence="1">CBS 247.69</strain>
    </source>
</reference>
<keyword evidence="2" id="KW-1185">Reference proteome</keyword>
<accession>A0A9P5XSD7</accession>
<protein>
    <submittedName>
        <fullName evidence="1">Uncharacterized protein</fullName>
    </submittedName>
</protein>
<comment type="caution">
    <text evidence="1">The sequence shown here is derived from an EMBL/GenBank/DDBJ whole genome shotgun (WGS) entry which is preliminary data.</text>
</comment>